<reference evidence="3 5" key="2">
    <citation type="submission" date="2018-03" db="EMBL/GenBank/DDBJ databases">
        <authorList>
            <person name="Fogelqvist J."/>
        </authorList>
    </citation>
    <scope>NUCLEOTIDE SEQUENCE [LARGE SCALE GENOMIC DNA]</scope>
</reference>
<dbReference type="EMBL" id="OVEO01000005">
    <property type="protein sequence ID" value="SPQ95946.1"/>
    <property type="molecule type" value="Genomic_DNA"/>
</dbReference>
<dbReference type="STRING" id="37360.A0A0G4IWC1"/>
<evidence type="ECO:0000313" key="5">
    <source>
        <dbReference type="Proteomes" id="UP000290189"/>
    </source>
</evidence>
<dbReference type="Proteomes" id="UP000290189">
    <property type="component" value="Unassembled WGS sequence"/>
</dbReference>
<dbReference type="OMA" id="CHIWEYM"/>
<evidence type="ECO:0000313" key="3">
    <source>
        <dbReference type="EMBL" id="SPQ95946.1"/>
    </source>
</evidence>
<keyword evidence="3" id="KW-0496">Mitochondrion</keyword>
<dbReference type="EMBL" id="CDSF01000091">
    <property type="protein sequence ID" value="CEO99557.1"/>
    <property type="molecule type" value="Genomic_DNA"/>
</dbReference>
<dbReference type="AlphaFoldDB" id="A0A0G4IWC1"/>
<protein>
    <submittedName>
        <fullName evidence="2">Uncharacterized protein</fullName>
    </submittedName>
</protein>
<sequence>MDCLSHRVHPRTVMHGGQSAAKVTAGCRQGTEQSAKRIADGNLHCCMGAMGRGPEWKVREELDVARAVVRTRRGGEYRGKDQFWARAFEEFKATQPLTLRTPATVAGRWRKIQLSLANFTKHFAAAQREHPGWTYEQLMRMAIEKYKFYEKDAFSYCHIWEYMRNPDARIDHVASGNADCQRIPLAGGAPGPLPAQAPGAASEHDQLPGSPRNLLTTSLLLSHGSPSASAPVHNHPQDGAAWPDSPPPRDDRVANDDHTLLLREVVREMRVHNENARDQNRLNLFTIDTTNMDDTSKKFFDVQRRVELAKAIRDARNAGINVDT</sequence>
<keyword evidence="4" id="KW-1185">Reference proteome</keyword>
<accession>A0A0G4IWC1</accession>
<dbReference type="Proteomes" id="UP000039324">
    <property type="component" value="Unassembled WGS sequence"/>
</dbReference>
<evidence type="ECO:0000313" key="4">
    <source>
        <dbReference type="Proteomes" id="UP000039324"/>
    </source>
</evidence>
<organism evidence="2 4">
    <name type="scientific">Plasmodiophora brassicae</name>
    <name type="common">Clubroot disease agent</name>
    <dbReference type="NCBI Taxonomy" id="37360"/>
    <lineage>
        <taxon>Eukaryota</taxon>
        <taxon>Sar</taxon>
        <taxon>Rhizaria</taxon>
        <taxon>Endomyxa</taxon>
        <taxon>Phytomyxea</taxon>
        <taxon>Plasmodiophorida</taxon>
        <taxon>Plasmodiophoridae</taxon>
        <taxon>Plasmodiophora</taxon>
    </lineage>
</organism>
<geneLocation type="mitochondrion" evidence="3"/>
<feature type="region of interest" description="Disordered" evidence="1">
    <location>
        <begin position="185"/>
        <end position="254"/>
    </location>
</feature>
<gene>
    <name evidence="2" type="ORF">PBRA_007290</name>
    <name evidence="3" type="ORF">PLBR_LOCUS3161</name>
</gene>
<reference evidence="2 4" key="1">
    <citation type="submission" date="2015-02" db="EMBL/GenBank/DDBJ databases">
        <authorList>
            <person name="Chooi Y.-H."/>
        </authorList>
    </citation>
    <scope>NUCLEOTIDE SEQUENCE [LARGE SCALE GENOMIC DNA]</scope>
    <source>
        <strain evidence="2">E3</strain>
    </source>
</reference>
<evidence type="ECO:0000313" key="2">
    <source>
        <dbReference type="EMBL" id="CEO99557.1"/>
    </source>
</evidence>
<evidence type="ECO:0000256" key="1">
    <source>
        <dbReference type="SAM" id="MobiDB-lite"/>
    </source>
</evidence>
<name>A0A0G4IWC1_PLABS</name>
<proteinExistence type="predicted"/>